<evidence type="ECO:0000313" key="3">
    <source>
        <dbReference type="Proteomes" id="UP000217199"/>
    </source>
</evidence>
<feature type="compositionally biased region" description="Basic and acidic residues" evidence="1">
    <location>
        <begin position="147"/>
        <end position="184"/>
    </location>
</feature>
<proteinExistence type="predicted"/>
<dbReference type="GO" id="GO:0016301">
    <property type="term" value="F:kinase activity"/>
    <property type="evidence" value="ECO:0007669"/>
    <property type="project" value="UniProtKB-KW"/>
</dbReference>
<protein>
    <submittedName>
        <fullName evidence="2">Kinase</fullName>
    </submittedName>
</protein>
<dbReference type="AlphaFoldDB" id="A0A286UJ64"/>
<feature type="region of interest" description="Disordered" evidence="1">
    <location>
        <begin position="101"/>
        <end position="190"/>
    </location>
</feature>
<reference evidence="2 3" key="1">
    <citation type="journal article" date="2017" name="Mol. Ecol.">
        <title>Comparative and population genomic landscape of Phellinus noxius: A hypervariable fungus causing root rot in trees.</title>
        <authorList>
            <person name="Chung C.L."/>
            <person name="Lee T.J."/>
            <person name="Akiba M."/>
            <person name="Lee H.H."/>
            <person name="Kuo T.H."/>
            <person name="Liu D."/>
            <person name="Ke H.M."/>
            <person name="Yokoi T."/>
            <person name="Roa M.B."/>
            <person name="Lu M.J."/>
            <person name="Chang Y.Y."/>
            <person name="Ann P.J."/>
            <person name="Tsai J.N."/>
            <person name="Chen C.Y."/>
            <person name="Tzean S.S."/>
            <person name="Ota Y."/>
            <person name="Hattori T."/>
            <person name="Sahashi N."/>
            <person name="Liou R.F."/>
            <person name="Kikuchi T."/>
            <person name="Tsai I.J."/>
        </authorList>
    </citation>
    <scope>NUCLEOTIDE SEQUENCE [LARGE SCALE GENOMIC DNA]</scope>
    <source>
        <strain evidence="2 3">FFPRI411160</strain>
    </source>
</reference>
<dbReference type="STRING" id="2282107.A0A286UJ64"/>
<evidence type="ECO:0000313" key="2">
    <source>
        <dbReference type="EMBL" id="PAV19598.1"/>
    </source>
</evidence>
<gene>
    <name evidence="2" type="ORF">PNOK_0453200</name>
</gene>
<comment type="caution">
    <text evidence="2">The sequence shown here is derived from an EMBL/GenBank/DDBJ whole genome shotgun (WGS) entry which is preliminary data.</text>
</comment>
<dbReference type="OrthoDB" id="192887at2759"/>
<organism evidence="2 3">
    <name type="scientific">Pyrrhoderma noxium</name>
    <dbReference type="NCBI Taxonomy" id="2282107"/>
    <lineage>
        <taxon>Eukaryota</taxon>
        <taxon>Fungi</taxon>
        <taxon>Dikarya</taxon>
        <taxon>Basidiomycota</taxon>
        <taxon>Agaricomycotina</taxon>
        <taxon>Agaricomycetes</taxon>
        <taxon>Hymenochaetales</taxon>
        <taxon>Hymenochaetaceae</taxon>
        <taxon>Pyrrhoderma</taxon>
    </lineage>
</organism>
<evidence type="ECO:0000256" key="1">
    <source>
        <dbReference type="SAM" id="MobiDB-lite"/>
    </source>
</evidence>
<keyword evidence="2" id="KW-0418">Kinase</keyword>
<sequence>MIPFPTTGGNSYIVPARSRTVSSIGGEYGFGFGFSSAAGAGGVGGIGSGGIGSPGGTGTSSMFGPRKLLRTLSTVSIHESVEGLAGGLAAMGPIGKAIIERRETAADAPPSELPRDFLTVREEEDGDGDGEWGRRSASGGGGGSRGGSERDTGSARDSEKVKKKEFEAEKDKDKDREVEKDKGVLGKGRG</sequence>
<keyword evidence="2" id="KW-0808">Transferase</keyword>
<dbReference type="EMBL" id="NBII01000004">
    <property type="protein sequence ID" value="PAV19598.1"/>
    <property type="molecule type" value="Genomic_DNA"/>
</dbReference>
<keyword evidence="3" id="KW-1185">Reference proteome</keyword>
<dbReference type="InParanoid" id="A0A286UJ64"/>
<name>A0A286UJ64_9AGAM</name>
<accession>A0A286UJ64</accession>
<dbReference type="Proteomes" id="UP000217199">
    <property type="component" value="Unassembled WGS sequence"/>
</dbReference>